<reference evidence="7 8" key="1">
    <citation type="submission" date="2019-02" db="EMBL/GenBank/DDBJ databases">
        <title>Deep-cultivation of Planctomycetes and their phenomic and genomic characterization uncovers novel biology.</title>
        <authorList>
            <person name="Wiegand S."/>
            <person name="Jogler M."/>
            <person name="Boedeker C."/>
            <person name="Pinto D."/>
            <person name="Vollmers J."/>
            <person name="Rivas-Marin E."/>
            <person name="Kohn T."/>
            <person name="Peeters S.H."/>
            <person name="Heuer A."/>
            <person name="Rast P."/>
            <person name="Oberbeckmann S."/>
            <person name="Bunk B."/>
            <person name="Jeske O."/>
            <person name="Meyerdierks A."/>
            <person name="Storesund J.E."/>
            <person name="Kallscheuer N."/>
            <person name="Luecker S."/>
            <person name="Lage O.M."/>
            <person name="Pohl T."/>
            <person name="Merkel B.J."/>
            <person name="Hornburger P."/>
            <person name="Mueller R.-W."/>
            <person name="Bruemmer F."/>
            <person name="Labrenz M."/>
            <person name="Spormann A.M."/>
            <person name="Op Den Camp H."/>
            <person name="Overmann J."/>
            <person name="Amann R."/>
            <person name="Jetten M.S.M."/>
            <person name="Mascher T."/>
            <person name="Medema M.H."/>
            <person name="Devos D.P."/>
            <person name="Kaster A.-K."/>
            <person name="Ovreas L."/>
            <person name="Rohde M."/>
            <person name="Galperin M.Y."/>
            <person name="Jogler C."/>
        </authorList>
    </citation>
    <scope>NUCLEOTIDE SEQUENCE [LARGE SCALE GENOMIC DNA]</scope>
    <source>
        <strain evidence="7 8">CA13</strain>
    </source>
</reference>
<feature type="transmembrane region" description="Helical" evidence="6">
    <location>
        <begin position="256"/>
        <end position="273"/>
    </location>
</feature>
<dbReference type="EMBL" id="SJPJ01000001">
    <property type="protein sequence ID" value="TWT83989.1"/>
    <property type="molecule type" value="Genomic_DNA"/>
</dbReference>
<dbReference type="AlphaFoldDB" id="A0A5C5Z9E2"/>
<evidence type="ECO:0000256" key="3">
    <source>
        <dbReference type="ARBA" id="ARBA00022692"/>
    </source>
</evidence>
<evidence type="ECO:0000256" key="6">
    <source>
        <dbReference type="SAM" id="Phobius"/>
    </source>
</evidence>
<feature type="transmembrane region" description="Helical" evidence="6">
    <location>
        <begin position="151"/>
        <end position="171"/>
    </location>
</feature>
<evidence type="ECO:0000256" key="4">
    <source>
        <dbReference type="ARBA" id="ARBA00022989"/>
    </source>
</evidence>
<dbReference type="Proteomes" id="UP000315010">
    <property type="component" value="Unassembled WGS sequence"/>
</dbReference>
<evidence type="ECO:0000256" key="5">
    <source>
        <dbReference type="ARBA" id="ARBA00023136"/>
    </source>
</evidence>
<accession>A0A5C5Z9E2</accession>
<dbReference type="GO" id="GO:0005886">
    <property type="term" value="C:plasma membrane"/>
    <property type="evidence" value="ECO:0007669"/>
    <property type="project" value="UniProtKB-SubCell"/>
</dbReference>
<evidence type="ECO:0000313" key="8">
    <source>
        <dbReference type="Proteomes" id="UP000315010"/>
    </source>
</evidence>
<keyword evidence="2" id="KW-1003">Cell membrane</keyword>
<feature type="transmembrane region" description="Helical" evidence="6">
    <location>
        <begin position="12"/>
        <end position="35"/>
    </location>
</feature>
<feature type="transmembrane region" description="Helical" evidence="6">
    <location>
        <begin position="122"/>
        <end position="144"/>
    </location>
</feature>
<feature type="transmembrane region" description="Helical" evidence="6">
    <location>
        <begin position="394"/>
        <end position="414"/>
    </location>
</feature>
<feature type="transmembrane region" description="Helical" evidence="6">
    <location>
        <begin position="91"/>
        <end position="110"/>
    </location>
</feature>
<feature type="transmembrane region" description="Helical" evidence="6">
    <location>
        <begin position="226"/>
        <end position="250"/>
    </location>
</feature>
<proteinExistence type="predicted"/>
<feature type="transmembrane region" description="Helical" evidence="6">
    <location>
        <begin position="47"/>
        <end position="70"/>
    </location>
</feature>
<comment type="caution">
    <text evidence="7">The sequence shown here is derived from an EMBL/GenBank/DDBJ whole genome shotgun (WGS) entry which is preliminary data.</text>
</comment>
<evidence type="ECO:0000256" key="1">
    <source>
        <dbReference type="ARBA" id="ARBA00004651"/>
    </source>
</evidence>
<protein>
    <submittedName>
        <fullName evidence="7">Polysaccharide biosynthesis protein</fullName>
    </submittedName>
</protein>
<gene>
    <name evidence="7" type="ORF">CA13_54630</name>
</gene>
<feature type="transmembrane region" description="Helical" evidence="6">
    <location>
        <begin position="369"/>
        <end position="388"/>
    </location>
</feature>
<keyword evidence="5 6" id="KW-0472">Membrane</keyword>
<keyword evidence="4 6" id="KW-1133">Transmembrane helix</keyword>
<dbReference type="InterPro" id="IPR050833">
    <property type="entry name" value="Poly_Biosynth_Transport"/>
</dbReference>
<organism evidence="7 8">
    <name type="scientific">Novipirellula herctigrandis</name>
    <dbReference type="NCBI Taxonomy" id="2527986"/>
    <lineage>
        <taxon>Bacteria</taxon>
        <taxon>Pseudomonadati</taxon>
        <taxon>Planctomycetota</taxon>
        <taxon>Planctomycetia</taxon>
        <taxon>Pirellulales</taxon>
        <taxon>Pirellulaceae</taxon>
        <taxon>Novipirellula</taxon>
    </lineage>
</organism>
<feature type="transmembrane region" description="Helical" evidence="6">
    <location>
        <begin position="183"/>
        <end position="205"/>
    </location>
</feature>
<sequence>MHDREPLTSSKIVPVLLICLNVVGILLGYATSILLARNLSHEGFEQYIGAIATLGLLASLGEAGFGKYALKVVPVFVANKKSAMLSGYLRFALLGTLLLSLLLGGFAVLVETLFRTAIASRVILLAFVFLPSMSLVGVTVDLLLSFRLATTATLIARIFVPATTLGLIGWMTRVTEITPFDAVLCFSISSLVGMILALLACFLRAKPVARSERPAFQYANWISNSLSFMALAFLTSWLFRSTLVLCHYIPHAGGELAMLAPAFETGCLILLLSKSTDKYFQPDVAVVLDSNDWKHGLEMRRNRFQLLGVGVLIFLGVIALYGKRILNLYGDDFVYAYPSLCLVSVGSSVWTMFSLAPTFLLFANQRRPLITLLVIHAVMMTVLTVWLFSIQGALGAATAYAITTSSLALWNLTIANRYLKKRVRDHLTATM</sequence>
<keyword evidence="3 6" id="KW-0812">Transmembrane</keyword>
<dbReference type="PANTHER" id="PTHR30250">
    <property type="entry name" value="PST FAMILY PREDICTED COLANIC ACID TRANSPORTER"/>
    <property type="match status" value="1"/>
</dbReference>
<keyword evidence="8" id="KW-1185">Reference proteome</keyword>
<dbReference type="PANTHER" id="PTHR30250:SF11">
    <property type="entry name" value="O-ANTIGEN TRANSPORTER-RELATED"/>
    <property type="match status" value="1"/>
</dbReference>
<feature type="transmembrane region" description="Helical" evidence="6">
    <location>
        <begin position="334"/>
        <end position="362"/>
    </location>
</feature>
<evidence type="ECO:0000313" key="7">
    <source>
        <dbReference type="EMBL" id="TWT83989.1"/>
    </source>
</evidence>
<name>A0A5C5Z9E2_9BACT</name>
<evidence type="ECO:0000256" key="2">
    <source>
        <dbReference type="ARBA" id="ARBA00022475"/>
    </source>
</evidence>
<comment type="subcellular location">
    <subcellularLocation>
        <location evidence="1">Cell membrane</location>
        <topology evidence="1">Multi-pass membrane protein</topology>
    </subcellularLocation>
</comment>
<feature type="transmembrane region" description="Helical" evidence="6">
    <location>
        <begin position="304"/>
        <end position="322"/>
    </location>
</feature>